<name>A0ABQ9BX68_9ROSI</name>
<reference evidence="1" key="1">
    <citation type="submission" date="2022-10" db="EMBL/GenBank/DDBJ databases">
        <authorList>
            <person name="Hyden B.L."/>
            <person name="Feng K."/>
            <person name="Yates T."/>
            <person name="Jawdy S."/>
            <person name="Smart L.B."/>
            <person name="Muchero W."/>
        </authorList>
    </citation>
    <scope>NUCLEOTIDE SEQUENCE</scope>
    <source>
        <tissue evidence="1">Shoot tip</tissue>
    </source>
</reference>
<protein>
    <submittedName>
        <fullName evidence="1">Uncharacterized protein</fullName>
    </submittedName>
</protein>
<dbReference type="Proteomes" id="UP001141253">
    <property type="component" value="Chromosome 2"/>
</dbReference>
<evidence type="ECO:0000313" key="1">
    <source>
        <dbReference type="EMBL" id="KAJ6391798.1"/>
    </source>
</evidence>
<proteinExistence type="predicted"/>
<comment type="caution">
    <text evidence="1">The sequence shown here is derived from an EMBL/GenBank/DDBJ whole genome shotgun (WGS) entry which is preliminary data.</text>
</comment>
<dbReference type="EMBL" id="JAPFFI010000006">
    <property type="protein sequence ID" value="KAJ6391798.1"/>
    <property type="molecule type" value="Genomic_DNA"/>
</dbReference>
<accession>A0ABQ9BX68</accession>
<gene>
    <name evidence="1" type="ORF">OIU77_025707</name>
</gene>
<organism evidence="1 2">
    <name type="scientific">Salix suchowensis</name>
    <dbReference type="NCBI Taxonomy" id="1278906"/>
    <lineage>
        <taxon>Eukaryota</taxon>
        <taxon>Viridiplantae</taxon>
        <taxon>Streptophyta</taxon>
        <taxon>Embryophyta</taxon>
        <taxon>Tracheophyta</taxon>
        <taxon>Spermatophyta</taxon>
        <taxon>Magnoliopsida</taxon>
        <taxon>eudicotyledons</taxon>
        <taxon>Gunneridae</taxon>
        <taxon>Pentapetalae</taxon>
        <taxon>rosids</taxon>
        <taxon>fabids</taxon>
        <taxon>Malpighiales</taxon>
        <taxon>Salicaceae</taxon>
        <taxon>Saliceae</taxon>
        <taxon>Salix</taxon>
    </lineage>
</organism>
<keyword evidence="2" id="KW-1185">Reference proteome</keyword>
<reference evidence="1" key="2">
    <citation type="journal article" date="2023" name="Int. J. Mol. Sci.">
        <title>De Novo Assembly and Annotation of 11 Diverse Shrub Willow (Salix) Genomes Reveals Novel Gene Organization in Sex-Linked Regions.</title>
        <authorList>
            <person name="Hyden B."/>
            <person name="Feng K."/>
            <person name="Yates T.B."/>
            <person name="Jawdy S."/>
            <person name="Cereghino C."/>
            <person name="Smart L.B."/>
            <person name="Muchero W."/>
        </authorList>
    </citation>
    <scope>NUCLEOTIDE SEQUENCE</scope>
    <source>
        <tissue evidence="1">Shoot tip</tissue>
    </source>
</reference>
<evidence type="ECO:0000313" key="2">
    <source>
        <dbReference type="Proteomes" id="UP001141253"/>
    </source>
</evidence>
<sequence>MTALVSLIISRTLSNGAAITLKKFDPPKSNTVPITLYFQERRNRGIIIGSINSIQRRYSEKLIQSAEKPFEAATKKTQELGRCFPLEILLILDMLLIILGAAEAEEAMSEQGVFCWNNKLTASAVILIRLVSLTCGCYNNFQVMLSGFADKPSILS</sequence>